<keyword evidence="2" id="KW-0472">Membrane</keyword>
<feature type="transmembrane region" description="Helical" evidence="2">
    <location>
        <begin position="137"/>
        <end position="155"/>
    </location>
</feature>
<dbReference type="Pfam" id="PF00990">
    <property type="entry name" value="GGDEF"/>
    <property type="match status" value="1"/>
</dbReference>
<comment type="caution">
    <text evidence="4">The sequence shown here is derived from an EMBL/GenBank/DDBJ whole genome shotgun (WGS) entry which is preliminary data.</text>
</comment>
<dbReference type="AlphaFoldDB" id="A0A433RQ22"/>
<dbReference type="Proteomes" id="UP000288623">
    <property type="component" value="Unassembled WGS sequence"/>
</dbReference>
<evidence type="ECO:0000256" key="2">
    <source>
        <dbReference type="SAM" id="Phobius"/>
    </source>
</evidence>
<dbReference type="OrthoDB" id="69083at2"/>
<dbReference type="GO" id="GO:0052621">
    <property type="term" value="F:diguanylate cyclase activity"/>
    <property type="evidence" value="ECO:0007669"/>
    <property type="project" value="TreeGrafter"/>
</dbReference>
<dbReference type="RefSeq" id="WP_126991861.1">
    <property type="nucleotide sequence ID" value="NZ_JTFC01000042.1"/>
</dbReference>
<dbReference type="InterPro" id="IPR043128">
    <property type="entry name" value="Rev_trsase/Diguanyl_cyclase"/>
</dbReference>
<dbReference type="FunFam" id="3.30.70.270:FF:000001">
    <property type="entry name" value="Diguanylate cyclase domain protein"/>
    <property type="match status" value="1"/>
</dbReference>
<keyword evidence="2" id="KW-1133">Transmembrane helix</keyword>
<dbReference type="InterPro" id="IPR029787">
    <property type="entry name" value="Nucleotide_cyclase"/>
</dbReference>
<feature type="coiled-coil region" evidence="1">
    <location>
        <begin position="190"/>
        <end position="217"/>
    </location>
</feature>
<dbReference type="PROSITE" id="PS50887">
    <property type="entry name" value="GGDEF"/>
    <property type="match status" value="1"/>
</dbReference>
<sequence length="386" mass="44642">MQSLLFLQTKPGCSFFSQLTIDNVNRAKISLIIVIIFEVALLIRNIFEHGLSLHYYVIFYIVLLTVSVVSLTLLWWMPNKEQHIRFLDRFIFSYYVFFIFWGGALTVLDQLSYGQVTAYLSNVLVGVLMYHCSMRKFMVMQFIPLVIISFAMYEAQANEDIFLGHMINITVFMVFATIGSRFLYNVAAQNHMQRELLSETNEELEALNTELAYLSMRDELTTLANRRGLYHYMDQHLQVENQQVSAVILDIDAFKHYNDFYGHLEGDHALRMVAKILQQQAGAEKTFVARYSGEEFMFVRFHHDDDNTTIKAFAEQVRQAVFEAQIPHAASPFEAVLSVSLGVSHSHIATEVNMTQLFKEADEALYEAKRSGRNCVRYYEEVTIEI</sequence>
<dbReference type="InterPro" id="IPR050469">
    <property type="entry name" value="Diguanylate_Cyclase"/>
</dbReference>
<reference evidence="4 5" key="1">
    <citation type="submission" date="2014-11" db="EMBL/GenBank/DDBJ databases">
        <title>Genome sequence and analysis of novel Kurthia sp.</title>
        <authorList>
            <person name="Lawson J.N."/>
            <person name="Gonzalez J.E."/>
            <person name="Rinauldi L."/>
            <person name="Xuan Z."/>
            <person name="Firman A."/>
            <person name="Shaddox L."/>
            <person name="Trudeau A."/>
            <person name="Shah S."/>
            <person name="Reiman D."/>
        </authorList>
    </citation>
    <scope>NUCLEOTIDE SEQUENCE [LARGE SCALE GENOMIC DNA]</scope>
    <source>
        <strain evidence="4 5">3B1D</strain>
    </source>
</reference>
<dbReference type="GO" id="GO:1902201">
    <property type="term" value="P:negative regulation of bacterial-type flagellum-dependent cell motility"/>
    <property type="evidence" value="ECO:0007669"/>
    <property type="project" value="TreeGrafter"/>
</dbReference>
<feature type="domain" description="GGDEF" evidence="3">
    <location>
        <begin position="242"/>
        <end position="381"/>
    </location>
</feature>
<dbReference type="CDD" id="cd01949">
    <property type="entry name" value="GGDEF"/>
    <property type="match status" value="1"/>
</dbReference>
<feature type="transmembrane region" description="Helical" evidence="2">
    <location>
        <begin position="161"/>
        <end position="184"/>
    </location>
</feature>
<evidence type="ECO:0000259" key="3">
    <source>
        <dbReference type="PROSITE" id="PS50887"/>
    </source>
</evidence>
<proteinExistence type="predicted"/>
<dbReference type="NCBIfam" id="TIGR00254">
    <property type="entry name" value="GGDEF"/>
    <property type="match status" value="1"/>
</dbReference>
<feature type="transmembrane region" description="Helical" evidence="2">
    <location>
        <begin position="29"/>
        <end position="47"/>
    </location>
</feature>
<dbReference type="PANTHER" id="PTHR45138">
    <property type="entry name" value="REGULATORY COMPONENTS OF SENSORY TRANSDUCTION SYSTEM"/>
    <property type="match status" value="1"/>
</dbReference>
<dbReference type="InterPro" id="IPR000160">
    <property type="entry name" value="GGDEF_dom"/>
</dbReference>
<dbReference type="Gene3D" id="3.30.70.270">
    <property type="match status" value="1"/>
</dbReference>
<accession>A0A433RQ22</accession>
<dbReference type="GO" id="GO:0043709">
    <property type="term" value="P:cell adhesion involved in single-species biofilm formation"/>
    <property type="evidence" value="ECO:0007669"/>
    <property type="project" value="TreeGrafter"/>
</dbReference>
<keyword evidence="1" id="KW-0175">Coiled coil</keyword>
<keyword evidence="2" id="KW-0812">Transmembrane</keyword>
<feature type="transmembrane region" description="Helical" evidence="2">
    <location>
        <begin position="53"/>
        <end position="77"/>
    </location>
</feature>
<dbReference type="SUPFAM" id="SSF55073">
    <property type="entry name" value="Nucleotide cyclase"/>
    <property type="match status" value="1"/>
</dbReference>
<evidence type="ECO:0000256" key="1">
    <source>
        <dbReference type="SAM" id="Coils"/>
    </source>
</evidence>
<dbReference type="GO" id="GO:0005886">
    <property type="term" value="C:plasma membrane"/>
    <property type="evidence" value="ECO:0007669"/>
    <property type="project" value="TreeGrafter"/>
</dbReference>
<evidence type="ECO:0000313" key="5">
    <source>
        <dbReference type="Proteomes" id="UP000288623"/>
    </source>
</evidence>
<feature type="transmembrane region" description="Helical" evidence="2">
    <location>
        <begin position="113"/>
        <end position="130"/>
    </location>
</feature>
<protein>
    <submittedName>
        <fullName evidence="4">Diguanylate cyclase</fullName>
    </submittedName>
</protein>
<organism evidence="4 5">
    <name type="scientific">Candidatus Kurthia intestinigallinarum</name>
    <dbReference type="NCBI Taxonomy" id="1562256"/>
    <lineage>
        <taxon>Bacteria</taxon>
        <taxon>Bacillati</taxon>
        <taxon>Bacillota</taxon>
        <taxon>Bacilli</taxon>
        <taxon>Bacillales</taxon>
        <taxon>Caryophanaceae</taxon>
        <taxon>Kurthia</taxon>
    </lineage>
</organism>
<evidence type="ECO:0000313" key="4">
    <source>
        <dbReference type="EMBL" id="RUS52521.1"/>
    </source>
</evidence>
<dbReference type="PANTHER" id="PTHR45138:SF9">
    <property type="entry name" value="DIGUANYLATE CYCLASE DGCM-RELATED"/>
    <property type="match status" value="1"/>
</dbReference>
<gene>
    <name evidence="4" type="ORF">QI30_17345</name>
</gene>
<feature type="transmembrane region" description="Helical" evidence="2">
    <location>
        <begin position="89"/>
        <end position="107"/>
    </location>
</feature>
<keyword evidence="5" id="KW-1185">Reference proteome</keyword>
<dbReference type="EMBL" id="JTFC01000042">
    <property type="protein sequence ID" value="RUS52521.1"/>
    <property type="molecule type" value="Genomic_DNA"/>
</dbReference>
<dbReference type="SMART" id="SM00267">
    <property type="entry name" value="GGDEF"/>
    <property type="match status" value="1"/>
</dbReference>
<name>A0A433RQ22_9BACL</name>